<sequence>MIVVTQEELKLKDARALLLIKNEISGLYDFVKFDYFTISAVAECLYNRFKDKKHDVILHTFVIYEDVKKPFKIRINYVNKKK</sequence>
<dbReference type="EMBL" id="PP965493">
    <property type="protein sequence ID" value="XCN99931.1"/>
    <property type="molecule type" value="Genomic_DNA"/>
</dbReference>
<organism evidence="1">
    <name type="scientific">Geladintestivirus 3</name>
    <dbReference type="NCBI Taxonomy" id="3233135"/>
    <lineage>
        <taxon>Viruses</taxon>
        <taxon>Duplodnaviria</taxon>
        <taxon>Heunggongvirae</taxon>
        <taxon>Uroviricota</taxon>
        <taxon>Caudoviricetes</taxon>
        <taxon>Crassvirales</taxon>
    </lineage>
</organism>
<protein>
    <submittedName>
        <fullName evidence="1">Uncharacterized protein</fullName>
    </submittedName>
</protein>
<name>A0AAU8MH99_9CAUD</name>
<evidence type="ECO:0000313" key="1">
    <source>
        <dbReference type="EMBL" id="XCN99931.1"/>
    </source>
</evidence>
<proteinExistence type="predicted"/>
<reference evidence="1" key="1">
    <citation type="submission" date="2024-06" db="EMBL/GenBank/DDBJ databases">
        <title>Intestivirid acquisition increases across infancy in a wild primate population.</title>
        <authorList>
            <person name="Schneider-Creas I.A."/>
            <person name="Moya I.L."/>
            <person name="Chiou K.L."/>
            <person name="Baniel A."/>
            <person name="Azanaw Haile A."/>
            <person name="Kebede F."/>
            <person name="Abebe B."/>
            <person name="Snyder-Mackler N."/>
            <person name="Varsani A."/>
        </authorList>
    </citation>
    <scope>NUCLEOTIDE SEQUENCE</scope>
    <source>
        <strain evidence="1">Int_RNL_2017_0019_DDA</strain>
    </source>
</reference>
<accession>A0AAU8MH99</accession>